<name>A0A2P6TVT5_CHLSO</name>
<keyword evidence="5" id="KW-0808">Transferase</keyword>
<dbReference type="NCBIfam" id="TIGR03317">
    <property type="entry name" value="ygfZ_signature"/>
    <property type="match status" value="1"/>
</dbReference>
<evidence type="ECO:0000256" key="1">
    <source>
        <dbReference type="ARBA" id="ARBA00004173"/>
    </source>
</evidence>
<dbReference type="EMBL" id="LHPG02000005">
    <property type="protein sequence ID" value="PRW58166.1"/>
    <property type="molecule type" value="Genomic_DNA"/>
</dbReference>
<keyword evidence="3" id="KW-0496">Mitochondrion</keyword>
<dbReference type="Pfam" id="PF25455">
    <property type="entry name" value="Beta-barrel_CAF17_C"/>
    <property type="match status" value="1"/>
</dbReference>
<protein>
    <submittedName>
        <fullName evidence="5">Transferase mitochondrial</fullName>
    </submittedName>
</protein>
<evidence type="ECO:0000313" key="6">
    <source>
        <dbReference type="Proteomes" id="UP000239899"/>
    </source>
</evidence>
<dbReference type="InterPro" id="IPR045179">
    <property type="entry name" value="YgfZ/GcvT"/>
</dbReference>
<comment type="caution">
    <text evidence="5">The sequence shown here is derived from an EMBL/GenBank/DDBJ whole genome shotgun (WGS) entry which is preliminary data.</text>
</comment>
<dbReference type="InterPro" id="IPR027266">
    <property type="entry name" value="TrmE/GcvT-like"/>
</dbReference>
<keyword evidence="6" id="KW-1185">Reference proteome</keyword>
<dbReference type="GO" id="GO:0016226">
    <property type="term" value="P:iron-sulfur cluster assembly"/>
    <property type="evidence" value="ECO:0007669"/>
    <property type="project" value="TreeGrafter"/>
</dbReference>
<dbReference type="AlphaFoldDB" id="A0A2P6TVT5"/>
<feature type="domain" description="CAF17 C-terminal" evidence="4">
    <location>
        <begin position="169"/>
        <end position="281"/>
    </location>
</feature>
<reference evidence="5 6" key="1">
    <citation type="journal article" date="2018" name="Plant J.">
        <title>Genome sequences of Chlorella sorokiniana UTEX 1602 and Micractinium conductrix SAG 241.80: implications to maltose excretion by a green alga.</title>
        <authorList>
            <person name="Arriola M.B."/>
            <person name="Velmurugan N."/>
            <person name="Zhang Y."/>
            <person name="Plunkett M.H."/>
            <person name="Hondzo H."/>
            <person name="Barney B.M."/>
        </authorList>
    </citation>
    <scope>NUCLEOTIDE SEQUENCE [LARGE SCALE GENOMIC DNA]</scope>
    <source>
        <strain evidence="6">UTEX 1602</strain>
    </source>
</reference>
<sequence>MLNAQGRHLHDLLLYRTSDVEPTVLADVDAAGMEDLLRLLKRYRLRQKLDIQDVSQQYRVWARWGGAAGDSSAAPSPGWLPDPRLPQLGLRAVLPRGEEGEATGGSADWEAHRRWRMLHGVAEGDSEIPSGEVIPLEFNLDGLNGISFTKGCYVGQELMARTHFKGVVRKRLMPFLAAPAGWPPVSEPQVAAAAAVAAAGSGSSSGGSSSSALQPGAAVYVEHEGGKRKSVGVVRVADGPLGMAVLRMAAAQAAQAAGQPLLVGEGDAVQQLFPWRPEWWPRSWGHEEEDGAAGADS</sequence>
<gene>
    <name evidence="5" type="ORF">C2E21_3134</name>
</gene>
<dbReference type="Proteomes" id="UP000239899">
    <property type="component" value="Unassembled WGS sequence"/>
</dbReference>
<dbReference type="InterPro" id="IPR017703">
    <property type="entry name" value="YgfZ/GCV_T_CS"/>
</dbReference>
<proteinExistence type="predicted"/>
<dbReference type="PANTHER" id="PTHR22602:SF0">
    <property type="entry name" value="TRANSFERASE CAF17, MITOCHONDRIAL-RELATED"/>
    <property type="match status" value="1"/>
</dbReference>
<dbReference type="PANTHER" id="PTHR22602">
    <property type="entry name" value="TRANSFERASE CAF17, MITOCHONDRIAL-RELATED"/>
    <property type="match status" value="1"/>
</dbReference>
<organism evidence="5 6">
    <name type="scientific">Chlorella sorokiniana</name>
    <name type="common">Freshwater green alga</name>
    <dbReference type="NCBI Taxonomy" id="3076"/>
    <lineage>
        <taxon>Eukaryota</taxon>
        <taxon>Viridiplantae</taxon>
        <taxon>Chlorophyta</taxon>
        <taxon>core chlorophytes</taxon>
        <taxon>Trebouxiophyceae</taxon>
        <taxon>Chlorellales</taxon>
        <taxon>Chlorellaceae</taxon>
        <taxon>Chlorella clade</taxon>
        <taxon>Chlorella</taxon>
    </lineage>
</organism>
<keyword evidence="2" id="KW-0809">Transit peptide</keyword>
<dbReference type="OrthoDB" id="191995at2759"/>
<evidence type="ECO:0000256" key="3">
    <source>
        <dbReference type="ARBA" id="ARBA00023128"/>
    </source>
</evidence>
<accession>A0A2P6TVT5</accession>
<dbReference type="InterPro" id="IPR057460">
    <property type="entry name" value="CAF17_C"/>
</dbReference>
<evidence type="ECO:0000256" key="2">
    <source>
        <dbReference type="ARBA" id="ARBA00022946"/>
    </source>
</evidence>
<dbReference type="Gene3D" id="3.30.1360.120">
    <property type="entry name" value="Probable tRNA modification gtpase trme, domain 1"/>
    <property type="match status" value="2"/>
</dbReference>
<dbReference type="SUPFAM" id="SSF103025">
    <property type="entry name" value="Folate-binding domain"/>
    <property type="match status" value="1"/>
</dbReference>
<comment type="subcellular location">
    <subcellularLocation>
        <location evidence="1">Mitochondrion</location>
    </subcellularLocation>
</comment>
<evidence type="ECO:0000259" key="4">
    <source>
        <dbReference type="Pfam" id="PF25455"/>
    </source>
</evidence>
<dbReference type="STRING" id="3076.A0A2P6TVT5"/>
<evidence type="ECO:0000313" key="5">
    <source>
        <dbReference type="EMBL" id="PRW58166.1"/>
    </source>
</evidence>
<dbReference type="GO" id="GO:0016740">
    <property type="term" value="F:transferase activity"/>
    <property type="evidence" value="ECO:0007669"/>
    <property type="project" value="UniProtKB-KW"/>
</dbReference>
<dbReference type="GO" id="GO:0005759">
    <property type="term" value="C:mitochondrial matrix"/>
    <property type="evidence" value="ECO:0007669"/>
    <property type="project" value="TreeGrafter"/>
</dbReference>